<gene>
    <name evidence="1" type="ORF">CBOVIS_LOCUS9649</name>
</gene>
<reference evidence="1 2" key="1">
    <citation type="submission" date="2020-04" db="EMBL/GenBank/DDBJ databases">
        <authorList>
            <person name="Laetsch R D."/>
            <person name="Stevens L."/>
            <person name="Kumar S."/>
            <person name="Blaxter L. M."/>
        </authorList>
    </citation>
    <scope>NUCLEOTIDE SEQUENCE [LARGE SCALE GENOMIC DNA]</scope>
</reference>
<keyword evidence="2" id="KW-1185">Reference proteome</keyword>
<protein>
    <submittedName>
        <fullName evidence="1">Uncharacterized protein</fullName>
    </submittedName>
</protein>
<evidence type="ECO:0000313" key="1">
    <source>
        <dbReference type="EMBL" id="CAB3407776.1"/>
    </source>
</evidence>
<sequence length="365" mass="42165">MSDDDKLLESMLMLPPPNKVHQVQEKRKLRREVAQKVIEFRKRPNAINFKYCTLCKGRANVNNVFTETWERVIICSARWTSSFSKKYCNWMVSEKAVVYLCEFDMVKTCIQLRSIIVSDLSKPFVSLNSSKFDELCRVVAVILNGNVTKSTVANMFMNFVNKYLRPGSVNCVQIFSACDVCKSRNGCLCKLMTSPLMIWCDYCNSLKPSEKIVGLPVVYNEKMQWLLRLDESVEVKLQTAHRANLCVDHFPLYLRDENGVKEEWINKLKQDNTLVAVGRKICDYCYASKRPTEVICIGLNAIRTRKWLFMLGPRFSKRIAGKTNAIMCRSHFENGAVSWNNKLRNNYCPIRDATLHFNEANLKTN</sequence>
<organism evidence="1 2">
    <name type="scientific">Caenorhabditis bovis</name>
    <dbReference type="NCBI Taxonomy" id="2654633"/>
    <lineage>
        <taxon>Eukaryota</taxon>
        <taxon>Metazoa</taxon>
        <taxon>Ecdysozoa</taxon>
        <taxon>Nematoda</taxon>
        <taxon>Chromadorea</taxon>
        <taxon>Rhabditida</taxon>
        <taxon>Rhabditina</taxon>
        <taxon>Rhabditomorpha</taxon>
        <taxon>Rhabditoidea</taxon>
        <taxon>Rhabditidae</taxon>
        <taxon>Peloderinae</taxon>
        <taxon>Caenorhabditis</taxon>
    </lineage>
</organism>
<evidence type="ECO:0000313" key="2">
    <source>
        <dbReference type="Proteomes" id="UP000494206"/>
    </source>
</evidence>
<dbReference type="Proteomes" id="UP000494206">
    <property type="component" value="Unassembled WGS sequence"/>
</dbReference>
<name>A0A8S1F1C6_9PELO</name>
<comment type="caution">
    <text evidence="1">The sequence shown here is derived from an EMBL/GenBank/DDBJ whole genome shotgun (WGS) entry which is preliminary data.</text>
</comment>
<dbReference type="EMBL" id="CADEPM010000006">
    <property type="protein sequence ID" value="CAB3407776.1"/>
    <property type="molecule type" value="Genomic_DNA"/>
</dbReference>
<accession>A0A8S1F1C6</accession>
<dbReference type="AlphaFoldDB" id="A0A8S1F1C6"/>
<proteinExistence type="predicted"/>